<dbReference type="EMBL" id="VDEM01000009">
    <property type="protein sequence ID" value="KAF0824946.1"/>
    <property type="molecule type" value="Genomic_DNA"/>
</dbReference>
<reference evidence="1 2" key="1">
    <citation type="journal article" date="2020" name="G3 (Bethesda)">
        <title>Whole Genome Sequencing and Comparative Genomics of Two Nematicidal Bacillus Strains Reveals a Wide Range of Possible Virulence Factors.</title>
        <authorList>
            <person name="Susic N."/>
            <person name="Janezic S."/>
            <person name="Rupnik M."/>
            <person name="Geric Stare B."/>
        </authorList>
    </citation>
    <scope>NUCLEOTIDE SEQUENCE [LARGE SCALE GENOMIC DNA]</scope>
    <source>
        <strain evidence="1 2">I-1582</strain>
    </source>
</reference>
<accession>A0A800MYV8</accession>
<evidence type="ECO:0000313" key="1">
    <source>
        <dbReference type="EMBL" id="KAF0824946.1"/>
    </source>
</evidence>
<organism evidence="1 2">
    <name type="scientific">Cytobacillus firmus</name>
    <name type="common">Bacillus firmus</name>
    <dbReference type="NCBI Taxonomy" id="1399"/>
    <lineage>
        <taxon>Bacteria</taxon>
        <taxon>Bacillati</taxon>
        <taxon>Bacillota</taxon>
        <taxon>Bacilli</taxon>
        <taxon>Bacillales</taxon>
        <taxon>Bacillaceae</taxon>
        <taxon>Cytobacillus</taxon>
    </lineage>
</organism>
<dbReference type="Proteomes" id="UP000465778">
    <property type="component" value="Unassembled WGS sequence"/>
</dbReference>
<sequence length="35" mass="4238">MDLQLEPVTEKNFFEIINLKSEEEQEKKFQILLVN</sequence>
<protein>
    <submittedName>
        <fullName evidence="1">Acetyltransferase</fullName>
    </submittedName>
</protein>
<name>A0A800MYV8_CYTFI</name>
<keyword evidence="1" id="KW-0808">Transferase</keyword>
<gene>
    <name evidence="1" type="ORF">KIS1582_1333</name>
</gene>
<proteinExistence type="predicted"/>
<dbReference type="GO" id="GO:0016740">
    <property type="term" value="F:transferase activity"/>
    <property type="evidence" value="ECO:0007669"/>
    <property type="project" value="UniProtKB-KW"/>
</dbReference>
<evidence type="ECO:0000313" key="2">
    <source>
        <dbReference type="Proteomes" id="UP000465778"/>
    </source>
</evidence>
<dbReference type="AlphaFoldDB" id="A0A800MYV8"/>
<comment type="caution">
    <text evidence="1">The sequence shown here is derived from an EMBL/GenBank/DDBJ whole genome shotgun (WGS) entry which is preliminary data.</text>
</comment>